<feature type="region of interest" description="Disordered" evidence="1">
    <location>
        <begin position="1"/>
        <end position="103"/>
    </location>
</feature>
<gene>
    <name evidence="2" type="ORF">METZ01_LOCUS435795</name>
</gene>
<dbReference type="EMBL" id="UINC01176014">
    <property type="protein sequence ID" value="SVD82941.1"/>
    <property type="molecule type" value="Genomic_DNA"/>
</dbReference>
<sequence length="263" mass="27955">MLKDAGAPGRSTPYGKVKSYGEEVPGDSGAEDNTDNTESKMGGDKDDSEPQSGWDAKGENYYYSDSEQAVVNKAIADSQANTDDDDDDKKPTPVNTSETKEYSGDGITLKGLYDAINGGTLQDYLDGFSSSTSTSTNSTGGTHTVTTKGLEHDISSDMTADDFYKDSDGNIIGWTTADGTPDFESRDEWYVDSNGDWFYVGTGAVGGAGGEGSATIIGADGQAKTVGPRSYADLLGFDQDLLQDAVDDRAAQVTDLTRRQDYY</sequence>
<feature type="non-terminal residue" evidence="2">
    <location>
        <position position="263"/>
    </location>
</feature>
<proteinExistence type="predicted"/>
<organism evidence="2">
    <name type="scientific">marine metagenome</name>
    <dbReference type="NCBI Taxonomy" id="408172"/>
    <lineage>
        <taxon>unclassified sequences</taxon>
        <taxon>metagenomes</taxon>
        <taxon>ecological metagenomes</taxon>
    </lineage>
</organism>
<name>A0A382YIW7_9ZZZZ</name>
<dbReference type="AlphaFoldDB" id="A0A382YIW7"/>
<evidence type="ECO:0000256" key="1">
    <source>
        <dbReference type="SAM" id="MobiDB-lite"/>
    </source>
</evidence>
<reference evidence="2" key="1">
    <citation type="submission" date="2018-05" db="EMBL/GenBank/DDBJ databases">
        <authorList>
            <person name="Lanie J.A."/>
            <person name="Ng W.-L."/>
            <person name="Kazmierczak K.M."/>
            <person name="Andrzejewski T.M."/>
            <person name="Davidsen T.M."/>
            <person name="Wayne K.J."/>
            <person name="Tettelin H."/>
            <person name="Glass J.I."/>
            <person name="Rusch D."/>
            <person name="Podicherti R."/>
            <person name="Tsui H.-C.T."/>
            <person name="Winkler M.E."/>
        </authorList>
    </citation>
    <scope>NUCLEOTIDE SEQUENCE</scope>
</reference>
<evidence type="ECO:0000313" key="2">
    <source>
        <dbReference type="EMBL" id="SVD82941.1"/>
    </source>
</evidence>
<accession>A0A382YIW7</accession>
<protein>
    <submittedName>
        <fullName evidence="2">Uncharacterized protein</fullName>
    </submittedName>
</protein>